<gene>
    <name evidence="7" type="primary">uxaC</name>
    <name evidence="8" type="ORF">SAMN05421804_102225</name>
</gene>
<evidence type="ECO:0000256" key="3">
    <source>
        <dbReference type="ARBA" id="ARBA00008397"/>
    </source>
</evidence>
<evidence type="ECO:0000256" key="5">
    <source>
        <dbReference type="ARBA" id="ARBA00020555"/>
    </source>
</evidence>
<dbReference type="RefSeq" id="WP_031577775.1">
    <property type="nucleotide sequence ID" value="NZ_FNDZ01000002.1"/>
</dbReference>
<dbReference type="GO" id="GO:0008880">
    <property type="term" value="F:glucuronate isomerase activity"/>
    <property type="evidence" value="ECO:0007669"/>
    <property type="project" value="UniProtKB-UniRule"/>
</dbReference>
<dbReference type="HAMAP" id="MF_00675">
    <property type="entry name" value="UxaC"/>
    <property type="match status" value="1"/>
</dbReference>
<evidence type="ECO:0000313" key="8">
    <source>
        <dbReference type="EMBL" id="SDI39370.1"/>
    </source>
</evidence>
<dbReference type="InterPro" id="IPR003766">
    <property type="entry name" value="Uronate_isomerase"/>
</dbReference>
<proteinExistence type="inferred from homology"/>
<dbReference type="PANTHER" id="PTHR30068">
    <property type="entry name" value="URONATE ISOMERASE"/>
    <property type="match status" value="1"/>
</dbReference>
<dbReference type="Pfam" id="PF02614">
    <property type="entry name" value="UxaC"/>
    <property type="match status" value="1"/>
</dbReference>
<comment type="catalytic activity">
    <reaction evidence="1 7">
        <text>D-glucuronate = D-fructuronate</text>
        <dbReference type="Rhea" id="RHEA:13049"/>
        <dbReference type="ChEBI" id="CHEBI:58720"/>
        <dbReference type="ChEBI" id="CHEBI:59863"/>
        <dbReference type="EC" id="5.3.1.12"/>
    </reaction>
</comment>
<dbReference type="NCBIfam" id="NF002794">
    <property type="entry name" value="PRK02925.1"/>
    <property type="match status" value="1"/>
</dbReference>
<dbReference type="UniPathway" id="UPA00246"/>
<dbReference type="Proteomes" id="UP000183255">
    <property type="component" value="Unassembled WGS sequence"/>
</dbReference>
<keyword evidence="6 7" id="KW-0413">Isomerase</keyword>
<dbReference type="InterPro" id="IPR032466">
    <property type="entry name" value="Metal_Hydrolase"/>
</dbReference>
<dbReference type="SUPFAM" id="SSF51556">
    <property type="entry name" value="Metallo-dependent hydrolases"/>
    <property type="match status" value="1"/>
</dbReference>
<evidence type="ECO:0000256" key="7">
    <source>
        <dbReference type="HAMAP-Rule" id="MF_00675"/>
    </source>
</evidence>
<protein>
    <recommendedName>
        <fullName evidence="5 7">Uronate isomerase</fullName>
        <ecNumber evidence="4 7">5.3.1.12</ecNumber>
    </recommendedName>
    <alternativeName>
        <fullName evidence="7">Glucuronate isomerase</fullName>
    </alternativeName>
    <alternativeName>
        <fullName evidence="7">Uronic isomerase</fullName>
    </alternativeName>
</protein>
<evidence type="ECO:0000313" key="9">
    <source>
        <dbReference type="Proteomes" id="UP000183255"/>
    </source>
</evidence>
<reference evidence="8 9" key="1">
    <citation type="submission" date="2016-10" db="EMBL/GenBank/DDBJ databases">
        <authorList>
            <person name="de Groot N.N."/>
        </authorList>
    </citation>
    <scope>NUCLEOTIDE SEQUENCE [LARGE SCALE GENOMIC DNA]</scope>
    <source>
        <strain evidence="8 9">CGMCC 1.5058</strain>
    </source>
</reference>
<dbReference type="AlphaFoldDB" id="A0A1G8K973"/>
<dbReference type="Gene3D" id="1.10.2020.10">
    <property type="entry name" value="uronate isomerase, domain 2, chain A"/>
    <property type="match status" value="1"/>
</dbReference>
<comment type="similarity">
    <text evidence="3 7">Belongs to the metallo-dependent hydrolases superfamily. Uronate isomerase family.</text>
</comment>
<accession>A0A1G8K973</accession>
<comment type="catalytic activity">
    <reaction evidence="7">
        <text>aldehydo-D-galacturonate = keto-D-tagaturonate</text>
        <dbReference type="Rhea" id="RHEA:27702"/>
        <dbReference type="ChEBI" id="CHEBI:12952"/>
        <dbReference type="ChEBI" id="CHEBI:17886"/>
    </reaction>
</comment>
<evidence type="ECO:0000256" key="1">
    <source>
        <dbReference type="ARBA" id="ARBA00001165"/>
    </source>
</evidence>
<dbReference type="EC" id="5.3.1.12" evidence="4 7"/>
<dbReference type="PANTHER" id="PTHR30068:SF4">
    <property type="entry name" value="URONATE ISOMERASE"/>
    <property type="match status" value="1"/>
</dbReference>
<evidence type="ECO:0000256" key="4">
    <source>
        <dbReference type="ARBA" id="ARBA00012546"/>
    </source>
</evidence>
<evidence type="ECO:0000256" key="6">
    <source>
        <dbReference type="ARBA" id="ARBA00023235"/>
    </source>
</evidence>
<sequence>MAFIHDNFMLKNETGKKLYHEYAKDMPIYDYHCHLDPKLIAENKRFKNITEIWLGGDHYKWRAMRSTGISEEYITGNKSDFEKFEAFCATMPYCIGNPLYHWSHMELKTYFGIEDTICPENAQIIWEKANKVIEGEDFNVRNLIRNSNVAVICTTDDLIDTLEHHRAIKEDESFQTKVLPALRPDKLLNIDKEGFADYMKKLSDIVGFDVKDVKSLISAVENRVDFFHENGARLSDHALDTVFFEEYTEAEIASVLEKALARETLTVLETAKYKSFVLVELGKMYKKRDWAQQYHIGALRNNNTRMFHKMGADIGFDSINDELVARPLSKLMDTLDREDNLPKTILYNLNGRDNDVIGTMLGNFQGETNGVMKIQFGSGWWFNDQKDGMEKQMISLANLSLLRKFVGMLTDSRSFISYPRHDYFRRILCSLLGKWVEEGEVPEDYALLEQMVKEISYLNAEKYFNM</sequence>
<dbReference type="EMBL" id="FNDZ01000002">
    <property type="protein sequence ID" value="SDI39370.1"/>
    <property type="molecule type" value="Genomic_DNA"/>
</dbReference>
<organism evidence="8 9">
    <name type="scientific">Proteiniclasticum ruminis</name>
    <dbReference type="NCBI Taxonomy" id="398199"/>
    <lineage>
        <taxon>Bacteria</taxon>
        <taxon>Bacillati</taxon>
        <taxon>Bacillota</taxon>
        <taxon>Clostridia</taxon>
        <taxon>Eubacteriales</taxon>
        <taxon>Clostridiaceae</taxon>
        <taxon>Proteiniclasticum</taxon>
    </lineage>
</organism>
<comment type="pathway">
    <text evidence="2 7">Carbohydrate metabolism; pentose and glucuronate interconversion.</text>
</comment>
<dbReference type="GO" id="GO:0042840">
    <property type="term" value="P:D-glucuronate catabolic process"/>
    <property type="evidence" value="ECO:0007669"/>
    <property type="project" value="TreeGrafter"/>
</dbReference>
<dbReference type="GO" id="GO:0019698">
    <property type="term" value="P:D-galacturonate catabolic process"/>
    <property type="evidence" value="ECO:0007669"/>
    <property type="project" value="TreeGrafter"/>
</dbReference>
<dbReference type="Gene3D" id="3.20.20.140">
    <property type="entry name" value="Metal-dependent hydrolases"/>
    <property type="match status" value="1"/>
</dbReference>
<name>A0A1G8K973_9CLOT</name>
<evidence type="ECO:0000256" key="2">
    <source>
        <dbReference type="ARBA" id="ARBA00004892"/>
    </source>
</evidence>